<dbReference type="InterPro" id="IPR006433">
    <property type="entry name" value="Prohead_protease"/>
</dbReference>
<keyword evidence="1" id="KW-1188">Viral release from host cell</keyword>
<dbReference type="Proteomes" id="UP001596405">
    <property type="component" value="Unassembled WGS sequence"/>
</dbReference>
<dbReference type="RefSeq" id="WP_066621691.1">
    <property type="nucleotide sequence ID" value="NZ_JBHSYQ010000004.1"/>
</dbReference>
<protein>
    <submittedName>
        <fullName evidence="5">HK97 family phage prohead protease</fullName>
    </submittedName>
</protein>
<evidence type="ECO:0000256" key="1">
    <source>
        <dbReference type="ARBA" id="ARBA00022612"/>
    </source>
</evidence>
<sequence>MLNHYLTKSTSLSFKDVDTAKGIVTGYFSAFDIPDSDGDVIRKGAYAKTITERGPKSSQPRIKHLLDHNTTKAIGKLLELEEDATGLRYVSQLGSHTLGKDALAMIQDGIITEHSVGFKTIREQQQGDYNEITEILLWEGSSLQAWGANPFTPITDIKSQLAANPDHMEKVFARFDKLCKALTGGNYSDETFELLQIEQNQIKQAIKETLTVAPVTDHPTAEAKKNAELLQLFRKELKLTY</sequence>
<gene>
    <name evidence="5" type="ORF">ACFQHR_10540</name>
</gene>
<dbReference type="SUPFAM" id="SSF50789">
    <property type="entry name" value="Herpes virus serine proteinase, assemblin"/>
    <property type="match status" value="1"/>
</dbReference>
<dbReference type="GO" id="GO:0006508">
    <property type="term" value="P:proteolysis"/>
    <property type="evidence" value="ECO:0007669"/>
    <property type="project" value="UniProtKB-KW"/>
</dbReference>
<dbReference type="EMBL" id="JBHSYQ010000004">
    <property type="protein sequence ID" value="MFC6998064.1"/>
    <property type="molecule type" value="Genomic_DNA"/>
</dbReference>
<comment type="caution">
    <text evidence="5">The sequence shown here is derived from an EMBL/GenBank/DDBJ whole genome shotgun (WGS) entry which is preliminary data.</text>
</comment>
<keyword evidence="2 5" id="KW-0645">Protease</keyword>
<evidence type="ECO:0000259" key="4">
    <source>
        <dbReference type="Pfam" id="PF04586"/>
    </source>
</evidence>
<dbReference type="NCBIfam" id="TIGR01543">
    <property type="entry name" value="proheadase_HK97"/>
    <property type="match status" value="1"/>
</dbReference>
<proteinExistence type="predicted"/>
<evidence type="ECO:0000313" key="5">
    <source>
        <dbReference type="EMBL" id="MFC6998064.1"/>
    </source>
</evidence>
<reference evidence="6" key="1">
    <citation type="journal article" date="2019" name="Int. J. Syst. Evol. Microbiol.">
        <title>The Global Catalogue of Microorganisms (GCM) 10K type strain sequencing project: providing services to taxonomists for standard genome sequencing and annotation.</title>
        <authorList>
            <consortium name="The Broad Institute Genomics Platform"/>
            <consortium name="The Broad Institute Genome Sequencing Center for Infectious Disease"/>
            <person name="Wu L."/>
            <person name="Ma J."/>
        </authorList>
    </citation>
    <scope>NUCLEOTIDE SEQUENCE [LARGE SCALE GENOMIC DNA]</scope>
    <source>
        <strain evidence="6">CGMCC 4.7393</strain>
    </source>
</reference>
<evidence type="ECO:0000256" key="2">
    <source>
        <dbReference type="ARBA" id="ARBA00022670"/>
    </source>
</evidence>
<dbReference type="Pfam" id="PF04586">
    <property type="entry name" value="Peptidase_S78"/>
    <property type="match status" value="1"/>
</dbReference>
<organism evidence="5 6">
    <name type="scientific">Rufibacter roseus</name>
    <dbReference type="NCBI Taxonomy" id="1567108"/>
    <lineage>
        <taxon>Bacteria</taxon>
        <taxon>Pseudomonadati</taxon>
        <taxon>Bacteroidota</taxon>
        <taxon>Cytophagia</taxon>
        <taxon>Cytophagales</taxon>
        <taxon>Hymenobacteraceae</taxon>
        <taxon>Rufibacter</taxon>
    </lineage>
</organism>
<dbReference type="InterPro" id="IPR054613">
    <property type="entry name" value="Peptidase_S78_dom"/>
</dbReference>
<feature type="domain" description="Prohead serine protease" evidence="4">
    <location>
        <begin position="14"/>
        <end position="160"/>
    </location>
</feature>
<evidence type="ECO:0000313" key="6">
    <source>
        <dbReference type="Proteomes" id="UP001596405"/>
    </source>
</evidence>
<dbReference type="GO" id="GO:0008233">
    <property type="term" value="F:peptidase activity"/>
    <property type="evidence" value="ECO:0007669"/>
    <property type="project" value="UniProtKB-KW"/>
</dbReference>
<name>A0ABW2DP12_9BACT</name>
<evidence type="ECO:0000256" key="3">
    <source>
        <dbReference type="ARBA" id="ARBA00022801"/>
    </source>
</evidence>
<accession>A0ABW2DP12</accession>
<keyword evidence="6" id="KW-1185">Reference proteome</keyword>
<keyword evidence="3" id="KW-0378">Hydrolase</keyword>